<comment type="caution">
    <text evidence="2">The sequence shown here is derived from an EMBL/GenBank/DDBJ whole genome shotgun (WGS) entry which is preliminary data.</text>
</comment>
<gene>
    <name evidence="2" type="ORF">CCMP2556_LOCUS36201</name>
</gene>
<feature type="compositionally biased region" description="Basic and acidic residues" evidence="1">
    <location>
        <begin position="354"/>
        <end position="373"/>
    </location>
</feature>
<dbReference type="InterPro" id="IPR052267">
    <property type="entry name" value="N-DRC_Component"/>
</dbReference>
<feature type="region of interest" description="Disordered" evidence="1">
    <location>
        <begin position="335"/>
        <end position="404"/>
    </location>
</feature>
<dbReference type="PANTHER" id="PTHR14690">
    <property type="entry name" value="IQ MOTIF CONTAINING WITH AAA DOMAIN 1"/>
    <property type="match status" value="1"/>
</dbReference>
<proteinExistence type="predicted"/>
<reference evidence="2 3" key="1">
    <citation type="submission" date="2024-02" db="EMBL/GenBank/DDBJ databases">
        <authorList>
            <person name="Chen Y."/>
            <person name="Shah S."/>
            <person name="Dougan E. K."/>
            <person name="Thang M."/>
            <person name="Chan C."/>
        </authorList>
    </citation>
    <scope>NUCLEOTIDE SEQUENCE [LARGE SCALE GENOMIC DNA]</scope>
</reference>
<organism evidence="2 3">
    <name type="scientific">Durusdinium trenchii</name>
    <dbReference type="NCBI Taxonomy" id="1381693"/>
    <lineage>
        <taxon>Eukaryota</taxon>
        <taxon>Sar</taxon>
        <taxon>Alveolata</taxon>
        <taxon>Dinophyceae</taxon>
        <taxon>Suessiales</taxon>
        <taxon>Symbiodiniaceae</taxon>
        <taxon>Durusdinium</taxon>
    </lineage>
</organism>
<sequence>MSHATYQNKWVECMQELMEQVQIEYLPVDAKENGQHFEPGFQHFALLYIKYLQIYRKLEECHDQMVHPQKRGSIKKVLKSTIIRILELKEQLITFNLRPLNRFVALDEVLTDLKLNPETVEWKVPRYFLDGKECKEEIEDKQHKIDHWLGVFGMPLEPDDLLDKKDPFEVGLTTDQAVAIIQKNERGRMNIVKADHRVQFFKASKKDASKKQESAEDPLESQVLAATRIAAHWKRKVDRRRFLKMREEEFEFLGMAPPKKDKGETDVIAEMQKHRENRKKMQEDADDVFEKALKQQLEWLQKKKGADIKAELLEERRQWILEYCQDPEHGKEFPEKFDAFYQRFDQNNEDEEGDKGKDGKKGKDAKGKDDKAKGKGGKGGKKGKDGDGEEEPLEVLSPDCLRTT</sequence>
<accession>A0ABP0PFM4</accession>
<evidence type="ECO:0000313" key="3">
    <source>
        <dbReference type="Proteomes" id="UP001642484"/>
    </source>
</evidence>
<name>A0ABP0PFM4_9DINO</name>
<keyword evidence="3" id="KW-1185">Reference proteome</keyword>
<evidence type="ECO:0000313" key="2">
    <source>
        <dbReference type="EMBL" id="CAK9073505.1"/>
    </source>
</evidence>
<protein>
    <submittedName>
        <fullName evidence="2">Uncharacterized protein</fullName>
    </submittedName>
</protein>
<evidence type="ECO:0000256" key="1">
    <source>
        <dbReference type="SAM" id="MobiDB-lite"/>
    </source>
</evidence>
<dbReference type="EMBL" id="CAXAMN010022895">
    <property type="protein sequence ID" value="CAK9073505.1"/>
    <property type="molecule type" value="Genomic_DNA"/>
</dbReference>
<dbReference type="Proteomes" id="UP001642484">
    <property type="component" value="Unassembled WGS sequence"/>
</dbReference>
<dbReference type="PANTHER" id="PTHR14690:SF0">
    <property type="entry name" value="IQ MOTIF CONTAINING WITH AAA DOMAIN 1"/>
    <property type="match status" value="1"/>
</dbReference>